<dbReference type="AlphaFoldDB" id="A0A5B7E7A6"/>
<evidence type="ECO:0000313" key="3">
    <source>
        <dbReference type="EMBL" id="MPC29911.1"/>
    </source>
</evidence>
<evidence type="ECO:0000313" key="4">
    <source>
        <dbReference type="Proteomes" id="UP000324222"/>
    </source>
</evidence>
<comment type="caution">
    <text evidence="3">The sequence shown here is derived from an EMBL/GenBank/DDBJ whole genome shotgun (WGS) entry which is preliminary data.</text>
</comment>
<accession>A0A5B7E7A6</accession>
<feature type="transmembrane region" description="Helical" evidence="2">
    <location>
        <begin position="6"/>
        <end position="26"/>
    </location>
</feature>
<feature type="region of interest" description="Disordered" evidence="1">
    <location>
        <begin position="137"/>
        <end position="165"/>
    </location>
</feature>
<feature type="compositionally biased region" description="Polar residues" evidence="1">
    <location>
        <begin position="403"/>
        <end position="431"/>
    </location>
</feature>
<keyword evidence="2" id="KW-0812">Transmembrane</keyword>
<keyword evidence="2" id="KW-0472">Membrane</keyword>
<organism evidence="3 4">
    <name type="scientific">Portunus trituberculatus</name>
    <name type="common">Swimming crab</name>
    <name type="synonym">Neptunus trituberculatus</name>
    <dbReference type="NCBI Taxonomy" id="210409"/>
    <lineage>
        <taxon>Eukaryota</taxon>
        <taxon>Metazoa</taxon>
        <taxon>Ecdysozoa</taxon>
        <taxon>Arthropoda</taxon>
        <taxon>Crustacea</taxon>
        <taxon>Multicrustacea</taxon>
        <taxon>Malacostraca</taxon>
        <taxon>Eumalacostraca</taxon>
        <taxon>Eucarida</taxon>
        <taxon>Decapoda</taxon>
        <taxon>Pleocyemata</taxon>
        <taxon>Brachyura</taxon>
        <taxon>Eubrachyura</taxon>
        <taxon>Portunoidea</taxon>
        <taxon>Portunidae</taxon>
        <taxon>Portuninae</taxon>
        <taxon>Portunus</taxon>
    </lineage>
</organism>
<feature type="region of interest" description="Disordered" evidence="1">
    <location>
        <begin position="403"/>
        <end position="484"/>
    </location>
</feature>
<reference evidence="3 4" key="1">
    <citation type="submission" date="2019-05" db="EMBL/GenBank/DDBJ databases">
        <title>Another draft genome of Portunus trituberculatus and its Hox gene families provides insights of decapod evolution.</title>
        <authorList>
            <person name="Jeong J.-H."/>
            <person name="Song I."/>
            <person name="Kim S."/>
            <person name="Choi T."/>
            <person name="Kim D."/>
            <person name="Ryu S."/>
            <person name="Kim W."/>
        </authorList>
    </citation>
    <scope>NUCLEOTIDE SEQUENCE [LARGE SCALE GENOMIC DNA]</scope>
    <source>
        <tissue evidence="3">Muscle</tissue>
    </source>
</reference>
<feature type="region of interest" description="Disordered" evidence="1">
    <location>
        <begin position="47"/>
        <end position="78"/>
    </location>
</feature>
<keyword evidence="4" id="KW-1185">Reference proteome</keyword>
<keyword evidence="2" id="KW-1133">Transmembrane helix</keyword>
<evidence type="ECO:0000256" key="1">
    <source>
        <dbReference type="SAM" id="MobiDB-lite"/>
    </source>
</evidence>
<dbReference type="EMBL" id="VSRR010002158">
    <property type="protein sequence ID" value="MPC29911.1"/>
    <property type="molecule type" value="Genomic_DNA"/>
</dbReference>
<protein>
    <submittedName>
        <fullName evidence="3">Uncharacterized protein</fullName>
    </submittedName>
</protein>
<feature type="compositionally biased region" description="Basic and acidic residues" evidence="1">
    <location>
        <begin position="469"/>
        <end position="484"/>
    </location>
</feature>
<dbReference type="Proteomes" id="UP000324222">
    <property type="component" value="Unassembled WGS sequence"/>
</dbReference>
<proteinExistence type="predicted"/>
<gene>
    <name evidence="3" type="ORF">E2C01_023164</name>
</gene>
<feature type="compositionally biased region" description="Basic and acidic residues" evidence="1">
    <location>
        <begin position="51"/>
        <end position="65"/>
    </location>
</feature>
<sequence>MLEVLVLGVVGLAYSCVQTLFFLNCLNSRRRERRRLERVFRNSLRTVKAPSGKETHRSHERHEAEVSPAARNENGTAVEQVTCSNTNTTAGRCEGRLVTRLVVKSGKEAAPGSHEGVSPDPRYVRVQNVIVHHGGPGVEAGRESASAGLDSPPRQPASVSLDHHGDTTAAPEAAVNTITVNSNMIQVSGDAHPLLPPAYESLDGEPMSILTQVTTLGEDSGDGRHTPPDYSCIAEEDMETPLQDLSLCGGQGPVDLLGTISQILRSPPESMEPGSEAVHLYEAPTEVPLLSPAPQHMVSPVGGDEVSWRMTLNGEDFHVAPPPPWGSVKRPDASLPRDTWTLPRACRRVTQGHGSLPRPREKLSVAHAVEGKLSSLLTPTRPASVHPAGRDEVLLTDGATRGTFTSQLDSAPPTADTSSPLAIPSTASSDPIASRRETASDGENSESEVSEPLRAGHSDQRAGGAAVTEHLEASDGHHGKQPSEHDLNVKAAVHEPSANALPSPAMAAALRQPEGGGEAIRGGDNIYEEIKEELPPHAAEDRDSVVSEVQYENISESDTHADSGYESPGWWCGAPVRSLGVGTGKCPRKGGREAIEGNFKALLNSTLSP</sequence>
<evidence type="ECO:0000256" key="2">
    <source>
        <dbReference type="SAM" id="Phobius"/>
    </source>
</evidence>
<name>A0A5B7E7A6_PORTR</name>